<reference evidence="1 2" key="1">
    <citation type="journal article" date="2016" name="Mol. Biol. Evol.">
        <title>Comparative Genomics of Early-Diverging Mushroom-Forming Fungi Provides Insights into the Origins of Lignocellulose Decay Capabilities.</title>
        <authorList>
            <person name="Nagy L.G."/>
            <person name="Riley R."/>
            <person name="Tritt A."/>
            <person name="Adam C."/>
            <person name="Daum C."/>
            <person name="Floudas D."/>
            <person name="Sun H."/>
            <person name="Yadav J.S."/>
            <person name="Pangilinan J."/>
            <person name="Larsson K.H."/>
            <person name="Matsuura K."/>
            <person name="Barry K."/>
            <person name="Labutti K."/>
            <person name="Kuo R."/>
            <person name="Ohm R.A."/>
            <person name="Bhattacharya S.S."/>
            <person name="Shirouzu T."/>
            <person name="Yoshinaga Y."/>
            <person name="Martin F.M."/>
            <person name="Grigoriev I.V."/>
            <person name="Hibbett D.S."/>
        </authorList>
    </citation>
    <scope>NUCLEOTIDE SEQUENCE [LARGE SCALE GENOMIC DNA]</scope>
    <source>
        <strain evidence="1 2">CBS 109695</strain>
    </source>
</reference>
<dbReference type="AlphaFoldDB" id="A0A166EIE3"/>
<sequence>MLVRLSALPSNPSCPHLTPKFSPATPFVFRLRLRNLNAMALTMARPVVLPSLEKFAKSGASSSMMGVHARGWAMWFAVSVSVSARKWLRLGDGDGCGCLRRVWLTPPSAPNPCPIFVHLVRPQILLRSALLPSRLCVIRTEARPRKGSAHNSRPPVPSPVRQQLGALSAKMGSGPGVGGIAMLMAARREVISDGGDRVSRQLGSEAQWG</sequence>
<name>A0A166EIE3_9AGAM</name>
<protein>
    <submittedName>
        <fullName evidence="1">Uncharacterized protein</fullName>
    </submittedName>
</protein>
<dbReference type="EMBL" id="KV417600">
    <property type="protein sequence ID" value="KZP15796.1"/>
    <property type="molecule type" value="Genomic_DNA"/>
</dbReference>
<evidence type="ECO:0000313" key="1">
    <source>
        <dbReference type="EMBL" id="KZP15796.1"/>
    </source>
</evidence>
<proteinExistence type="predicted"/>
<evidence type="ECO:0000313" key="2">
    <source>
        <dbReference type="Proteomes" id="UP000076532"/>
    </source>
</evidence>
<gene>
    <name evidence="1" type="ORF">FIBSPDRAFT_74795</name>
</gene>
<organism evidence="1 2">
    <name type="scientific">Athelia psychrophila</name>
    <dbReference type="NCBI Taxonomy" id="1759441"/>
    <lineage>
        <taxon>Eukaryota</taxon>
        <taxon>Fungi</taxon>
        <taxon>Dikarya</taxon>
        <taxon>Basidiomycota</taxon>
        <taxon>Agaricomycotina</taxon>
        <taxon>Agaricomycetes</taxon>
        <taxon>Agaricomycetidae</taxon>
        <taxon>Atheliales</taxon>
        <taxon>Atheliaceae</taxon>
        <taxon>Athelia</taxon>
    </lineage>
</organism>
<dbReference type="Proteomes" id="UP000076532">
    <property type="component" value="Unassembled WGS sequence"/>
</dbReference>
<keyword evidence="2" id="KW-1185">Reference proteome</keyword>
<accession>A0A166EIE3</accession>